<dbReference type="CDD" id="cd20716">
    <property type="entry name" value="cyt_P460_fam"/>
    <property type="match status" value="1"/>
</dbReference>
<feature type="compositionally biased region" description="Low complexity" evidence="1">
    <location>
        <begin position="67"/>
        <end position="76"/>
    </location>
</feature>
<organism evidence="3 4">
    <name type="scientific">Sorangium atrum</name>
    <dbReference type="NCBI Taxonomy" id="2995308"/>
    <lineage>
        <taxon>Bacteria</taxon>
        <taxon>Pseudomonadati</taxon>
        <taxon>Myxococcota</taxon>
        <taxon>Polyangia</taxon>
        <taxon>Polyangiales</taxon>
        <taxon>Polyangiaceae</taxon>
        <taxon>Sorangium</taxon>
    </lineage>
</organism>
<feature type="chain" id="PRO_5045879418" description="Cytochrome P460 domain-containing protein" evidence="2">
    <location>
        <begin position="28"/>
        <end position="209"/>
    </location>
</feature>
<proteinExistence type="predicted"/>
<feature type="region of interest" description="Disordered" evidence="1">
    <location>
        <begin position="55"/>
        <end position="84"/>
    </location>
</feature>
<dbReference type="EMBL" id="JAQNDK010000006">
    <property type="protein sequence ID" value="MDC0685310.1"/>
    <property type="molecule type" value="Genomic_DNA"/>
</dbReference>
<evidence type="ECO:0000313" key="3">
    <source>
        <dbReference type="EMBL" id="MDC0685310.1"/>
    </source>
</evidence>
<evidence type="ECO:0008006" key="5">
    <source>
        <dbReference type="Google" id="ProtNLM"/>
    </source>
</evidence>
<sequence>MRSRTRLSAWCALAAASLASMTLSTEARFCAGWAPLPLGCAPPPSSLSRADVAGTTEWIGPGSSSTAEARAPAEAPAAPPAAAPSAWELAGQLATFQPVTDRARSQHFTGEMEAEVRINAAAAPYPQLGPDRVLPSGAAVVEFHYRAGSPEPATLLAMVKRPAGYDPDGGNWEYLVLTPQGTSTHRGALPLCKRCHADAPHDHLFGGPR</sequence>
<gene>
    <name evidence="3" type="ORF">POL72_46825</name>
</gene>
<dbReference type="Proteomes" id="UP001217485">
    <property type="component" value="Unassembled WGS sequence"/>
</dbReference>
<evidence type="ECO:0000313" key="4">
    <source>
        <dbReference type="Proteomes" id="UP001217485"/>
    </source>
</evidence>
<dbReference type="InterPro" id="IPR038142">
    <property type="entry name" value="Cytochrome_P460_sp"/>
</dbReference>
<evidence type="ECO:0000256" key="2">
    <source>
        <dbReference type="SAM" id="SignalP"/>
    </source>
</evidence>
<keyword evidence="4" id="KW-1185">Reference proteome</keyword>
<reference evidence="3 4" key="1">
    <citation type="submission" date="2023-01" db="EMBL/GenBank/DDBJ databases">
        <title>Minimal conservation of predation-associated metabolite biosynthetic gene clusters underscores biosynthetic potential of Myxococcota including descriptions for ten novel species: Archangium lansinium sp. nov., Myxococcus landrumus sp. nov., Nannocystis bai.</title>
        <authorList>
            <person name="Ahearne A."/>
            <person name="Stevens C."/>
            <person name="Dowd S."/>
        </authorList>
    </citation>
    <scope>NUCLEOTIDE SEQUENCE [LARGE SCALE GENOMIC DNA]</scope>
    <source>
        <strain evidence="3 4">WIWO2</strain>
    </source>
</reference>
<evidence type="ECO:0000256" key="1">
    <source>
        <dbReference type="SAM" id="MobiDB-lite"/>
    </source>
</evidence>
<dbReference type="RefSeq" id="WP_272103511.1">
    <property type="nucleotide sequence ID" value="NZ_JAQNDK010000006.1"/>
</dbReference>
<comment type="caution">
    <text evidence="3">The sequence shown here is derived from an EMBL/GenBank/DDBJ whole genome shotgun (WGS) entry which is preliminary data.</text>
</comment>
<feature type="signal peptide" evidence="2">
    <location>
        <begin position="1"/>
        <end position="27"/>
    </location>
</feature>
<dbReference type="Gene3D" id="3.50.70.20">
    <property type="entry name" value="Cytochrome P460"/>
    <property type="match status" value="1"/>
</dbReference>
<accession>A0ABT5CFX3</accession>
<keyword evidence="2" id="KW-0732">Signal</keyword>
<protein>
    <recommendedName>
        <fullName evidence="5">Cytochrome P460 domain-containing protein</fullName>
    </recommendedName>
</protein>
<name>A0ABT5CFX3_9BACT</name>